<dbReference type="Gene3D" id="3.40.50.1820">
    <property type="entry name" value="alpha/beta hydrolase"/>
    <property type="match status" value="1"/>
</dbReference>
<dbReference type="OrthoDB" id="5985073at2759"/>
<dbReference type="PANTHER" id="PTHR35560:SF3">
    <property type="entry name" value="PEPTIDASE S9 PROLYL OLIGOPEPTIDASE CATALYTIC DOMAIN-CONTAINING PROTEIN"/>
    <property type="match status" value="1"/>
</dbReference>
<comment type="caution">
    <text evidence="2">The sequence shown here is derived from an EMBL/GenBank/DDBJ whole genome shotgun (WGS) entry which is preliminary data.</text>
</comment>
<dbReference type="InterPro" id="IPR029058">
    <property type="entry name" value="AB_hydrolase_fold"/>
</dbReference>
<dbReference type="AlphaFoldDB" id="A0A550C2L2"/>
<evidence type="ECO:0008006" key="4">
    <source>
        <dbReference type="Google" id="ProtNLM"/>
    </source>
</evidence>
<gene>
    <name evidence="2" type="ORF">BD626DRAFT_550464</name>
</gene>
<keyword evidence="1" id="KW-0732">Signal</keyword>
<organism evidence="2 3">
    <name type="scientific">Schizophyllum amplum</name>
    <dbReference type="NCBI Taxonomy" id="97359"/>
    <lineage>
        <taxon>Eukaryota</taxon>
        <taxon>Fungi</taxon>
        <taxon>Dikarya</taxon>
        <taxon>Basidiomycota</taxon>
        <taxon>Agaricomycotina</taxon>
        <taxon>Agaricomycetes</taxon>
        <taxon>Agaricomycetidae</taxon>
        <taxon>Agaricales</taxon>
        <taxon>Schizophyllaceae</taxon>
        <taxon>Schizophyllum</taxon>
    </lineage>
</organism>
<dbReference type="SUPFAM" id="SSF53474">
    <property type="entry name" value="alpha/beta-Hydrolases"/>
    <property type="match status" value="1"/>
</dbReference>
<feature type="chain" id="PRO_5021768039" description="Alpha/Beta hydrolase protein" evidence="1">
    <location>
        <begin position="19"/>
        <end position="408"/>
    </location>
</feature>
<accession>A0A550C2L2</accession>
<feature type="signal peptide" evidence="1">
    <location>
        <begin position="1"/>
        <end position="18"/>
    </location>
</feature>
<evidence type="ECO:0000313" key="2">
    <source>
        <dbReference type="EMBL" id="TRM59041.1"/>
    </source>
</evidence>
<dbReference type="PANTHER" id="PTHR35560">
    <property type="entry name" value="BLL0132 PROTEIN"/>
    <property type="match status" value="1"/>
</dbReference>
<sequence length="408" mass="44563">MRLAASLVVLSLAFYASARSHHFAAAHHIRRDMPMPDVSGYSVQPNSLGDADNGYAGFPNVSNAQTILNFPLKSAEGATIPMYISAGKDNKNITRAVIVPPGKLRDNWYYFWVMDKALYQAAETYEDVDYNAISIMAPALLNPKDITAGAGDNTTLIFNGTTWMSGHYSSGPGSFTNISSYDVVDDLLDYYLDKDEFPNLDKVVIAGHSAGAQFGQRYAALRKSSKHNARIAFWLANPGSLLWLTADRPLPNSTCENVDRWKYGLTDGLPGYGTYAYNHYGRDGIVERYNSHNIHYAWGTADDGPGDTRCQAKTQGLTHYERGLNFVNMIKDISGGSVPDNATVDWVEGVSHDGEGMTRSEAGMTRLFRNATYQRRFGNDNGASASWEPAHGLLLGAAAALVSALCVL</sequence>
<dbReference type="EMBL" id="VDMD01000031">
    <property type="protein sequence ID" value="TRM59041.1"/>
    <property type="molecule type" value="Genomic_DNA"/>
</dbReference>
<proteinExistence type="predicted"/>
<name>A0A550C2L2_9AGAR</name>
<evidence type="ECO:0000313" key="3">
    <source>
        <dbReference type="Proteomes" id="UP000320762"/>
    </source>
</evidence>
<dbReference type="Proteomes" id="UP000320762">
    <property type="component" value="Unassembled WGS sequence"/>
</dbReference>
<evidence type="ECO:0000256" key="1">
    <source>
        <dbReference type="SAM" id="SignalP"/>
    </source>
</evidence>
<dbReference type="STRING" id="97359.A0A550C2L2"/>
<protein>
    <recommendedName>
        <fullName evidence="4">Alpha/Beta hydrolase protein</fullName>
    </recommendedName>
</protein>
<keyword evidence="3" id="KW-1185">Reference proteome</keyword>
<reference evidence="2 3" key="1">
    <citation type="journal article" date="2019" name="New Phytol.">
        <title>Comparative genomics reveals unique wood-decay strategies and fruiting body development in the Schizophyllaceae.</title>
        <authorList>
            <person name="Almasi E."/>
            <person name="Sahu N."/>
            <person name="Krizsan K."/>
            <person name="Balint B."/>
            <person name="Kovacs G.M."/>
            <person name="Kiss B."/>
            <person name="Cseklye J."/>
            <person name="Drula E."/>
            <person name="Henrissat B."/>
            <person name="Nagy I."/>
            <person name="Chovatia M."/>
            <person name="Adam C."/>
            <person name="LaButti K."/>
            <person name="Lipzen A."/>
            <person name="Riley R."/>
            <person name="Grigoriev I.V."/>
            <person name="Nagy L.G."/>
        </authorList>
    </citation>
    <scope>NUCLEOTIDE SEQUENCE [LARGE SCALE GENOMIC DNA]</scope>
    <source>
        <strain evidence="2 3">NL-1724</strain>
    </source>
</reference>